<dbReference type="InterPro" id="IPR001173">
    <property type="entry name" value="Glyco_trans_2-like"/>
</dbReference>
<evidence type="ECO:0000313" key="6">
    <source>
        <dbReference type="Proteomes" id="UP000830729"/>
    </source>
</evidence>
<feature type="transmembrane region" description="Helical" evidence="3">
    <location>
        <begin position="280"/>
        <end position="299"/>
    </location>
</feature>
<dbReference type="Pfam" id="PF00535">
    <property type="entry name" value="Glycos_transf_2"/>
    <property type="match status" value="1"/>
</dbReference>
<dbReference type="PANTHER" id="PTHR43630">
    <property type="entry name" value="POLY-BETA-1,6-N-ACETYL-D-GLUCOSAMINE SYNTHASE"/>
    <property type="match status" value="1"/>
</dbReference>
<feature type="domain" description="Glycosyltransferase 2-like" evidence="4">
    <location>
        <begin position="46"/>
        <end position="170"/>
    </location>
</feature>
<keyword evidence="1 5" id="KW-0328">Glycosyltransferase</keyword>
<name>A0A8U0HT55_9EURY</name>
<feature type="transmembrane region" description="Helical" evidence="3">
    <location>
        <begin position="305"/>
        <end position="331"/>
    </location>
</feature>
<gene>
    <name evidence="5" type="ORF">M0R89_17365</name>
</gene>
<organism evidence="5 6">
    <name type="scientific">Halorussus limi</name>
    <dbReference type="NCBI Taxonomy" id="2938695"/>
    <lineage>
        <taxon>Archaea</taxon>
        <taxon>Methanobacteriati</taxon>
        <taxon>Methanobacteriota</taxon>
        <taxon>Stenosarchaea group</taxon>
        <taxon>Halobacteria</taxon>
        <taxon>Halobacteriales</taxon>
        <taxon>Haladaptataceae</taxon>
        <taxon>Halorussus</taxon>
    </lineage>
</organism>
<evidence type="ECO:0000256" key="2">
    <source>
        <dbReference type="ARBA" id="ARBA00022679"/>
    </source>
</evidence>
<proteinExistence type="predicted"/>
<keyword evidence="6" id="KW-1185">Reference proteome</keyword>
<feature type="transmembrane region" description="Helical" evidence="3">
    <location>
        <begin position="6"/>
        <end position="29"/>
    </location>
</feature>
<dbReference type="GeneID" id="72187006"/>
<dbReference type="KEGG" id="halx:M0R89_17365"/>
<reference evidence="5 6" key="1">
    <citation type="submission" date="2022-04" db="EMBL/GenBank/DDBJ databases">
        <title>Diverse halophilic archaea isolated from saline environments.</title>
        <authorList>
            <person name="Cui H.-L."/>
        </authorList>
    </citation>
    <scope>NUCLEOTIDE SEQUENCE [LARGE SCALE GENOMIC DNA]</scope>
    <source>
        <strain evidence="5 6">XZYJT49</strain>
    </source>
</reference>
<dbReference type="InterPro" id="IPR029044">
    <property type="entry name" value="Nucleotide-diphossugar_trans"/>
</dbReference>
<dbReference type="RefSeq" id="WP_248650338.1">
    <property type="nucleotide sequence ID" value="NZ_CP096659.1"/>
</dbReference>
<dbReference type="AlphaFoldDB" id="A0A8U0HT55"/>
<evidence type="ECO:0000256" key="1">
    <source>
        <dbReference type="ARBA" id="ARBA00022676"/>
    </source>
</evidence>
<dbReference type="SUPFAM" id="SSF53448">
    <property type="entry name" value="Nucleotide-diphospho-sugar transferases"/>
    <property type="match status" value="1"/>
</dbReference>
<dbReference type="Proteomes" id="UP000830729">
    <property type="component" value="Chromosome"/>
</dbReference>
<dbReference type="EMBL" id="CP096659">
    <property type="protein sequence ID" value="UPV74292.1"/>
    <property type="molecule type" value="Genomic_DNA"/>
</dbReference>
<dbReference type="Gene3D" id="3.90.550.10">
    <property type="entry name" value="Spore Coat Polysaccharide Biosynthesis Protein SpsA, Chain A"/>
    <property type="match status" value="1"/>
</dbReference>
<accession>A0A8U0HT55</accession>
<keyword evidence="3" id="KW-0812">Transmembrane</keyword>
<dbReference type="EC" id="2.4.-.-" evidence="5"/>
<keyword evidence="3" id="KW-1133">Transmembrane helix</keyword>
<keyword evidence="2 5" id="KW-0808">Transferase</keyword>
<protein>
    <submittedName>
        <fullName evidence="5">Glycosyltransferase</fullName>
        <ecNumber evidence="5">2.4.-.-</ecNumber>
    </submittedName>
</protein>
<dbReference type="PANTHER" id="PTHR43630:SF1">
    <property type="entry name" value="POLY-BETA-1,6-N-ACETYL-D-GLUCOSAMINE SYNTHASE"/>
    <property type="match status" value="1"/>
</dbReference>
<keyword evidence="3" id="KW-0472">Membrane</keyword>
<sequence>MNALVAVAGALVAATALPYLAYLALYAAVGASGSAADKRDAEPTVSIVLPTYNESGIIEKKLDDVVSLDYPMEKVELVVVDSSDDETPDIIEEYFADREHPDLNLIREQERRGLAPALNDAYAAADNEMVVKTDCDSYVADDALREAAANLADPDVAAVTGQNAEVLGGSEVEAGYRGVQAHIQTLESHLDSTLIFHGPFSAFENDAIVPIDPNSLADDTELALKIRRGGDRVIFDPAVRYKEASHSDFGKRRLQKDRRGMGLIRLLAQHRDALGRYGNYGRLVLPFNWWFMVVSPWLVALDVLAVTAAGIAVAGVAGLAVPAALAGFVWLGQKDFLGPLQAVYAVFDSQVSLLHAAVELLRGKGDGTWEVDEELREAFE</sequence>
<evidence type="ECO:0000313" key="5">
    <source>
        <dbReference type="EMBL" id="UPV74292.1"/>
    </source>
</evidence>
<evidence type="ECO:0000259" key="4">
    <source>
        <dbReference type="Pfam" id="PF00535"/>
    </source>
</evidence>
<evidence type="ECO:0000256" key="3">
    <source>
        <dbReference type="SAM" id="Phobius"/>
    </source>
</evidence>
<dbReference type="GO" id="GO:0016757">
    <property type="term" value="F:glycosyltransferase activity"/>
    <property type="evidence" value="ECO:0007669"/>
    <property type="project" value="UniProtKB-KW"/>
</dbReference>